<dbReference type="AlphaFoldDB" id="A0A1H3ZUH4"/>
<proteinExistence type="predicted"/>
<keyword evidence="3" id="KW-1185">Reference proteome</keyword>
<evidence type="ECO:0008006" key="4">
    <source>
        <dbReference type="Google" id="ProtNLM"/>
    </source>
</evidence>
<name>A0A1H3ZUH4_9BACT</name>
<organism evidence="2 3">
    <name type="scientific">Desulfuromusa kysingii</name>
    <dbReference type="NCBI Taxonomy" id="37625"/>
    <lineage>
        <taxon>Bacteria</taxon>
        <taxon>Pseudomonadati</taxon>
        <taxon>Thermodesulfobacteriota</taxon>
        <taxon>Desulfuromonadia</taxon>
        <taxon>Desulfuromonadales</taxon>
        <taxon>Geopsychrobacteraceae</taxon>
        <taxon>Desulfuromusa</taxon>
    </lineage>
</organism>
<feature type="signal peptide" evidence="1">
    <location>
        <begin position="1"/>
        <end position="23"/>
    </location>
</feature>
<evidence type="ECO:0000313" key="3">
    <source>
        <dbReference type="Proteomes" id="UP000199409"/>
    </source>
</evidence>
<dbReference type="STRING" id="37625.SAMN05660420_01678"/>
<evidence type="ECO:0000313" key="2">
    <source>
        <dbReference type="EMBL" id="SEA27275.1"/>
    </source>
</evidence>
<keyword evidence="1" id="KW-0732">Signal</keyword>
<reference evidence="2 3" key="1">
    <citation type="submission" date="2016-10" db="EMBL/GenBank/DDBJ databases">
        <authorList>
            <person name="de Groot N.N."/>
        </authorList>
    </citation>
    <scope>NUCLEOTIDE SEQUENCE [LARGE SCALE GENOMIC DNA]</scope>
    <source>
        <strain evidence="2 3">DSM 7343</strain>
    </source>
</reference>
<sequence>MKKTLALIAALAFVISISGTTFAADFKGKVTKVKGKTVTIQITKGKASKLKVGTKVEIEADESKGAPKKGGGSMLQGC</sequence>
<dbReference type="NCBIfam" id="NF040942">
    <property type="entry name" value="hypo_ExtJ"/>
    <property type="match status" value="1"/>
</dbReference>
<dbReference type="EMBL" id="FNQN01000004">
    <property type="protein sequence ID" value="SEA27275.1"/>
    <property type="molecule type" value="Genomic_DNA"/>
</dbReference>
<dbReference type="Proteomes" id="UP000199409">
    <property type="component" value="Unassembled WGS sequence"/>
</dbReference>
<accession>A0A1H3ZUH4</accession>
<feature type="chain" id="PRO_5011593000" description="DUF5666 domain-containing protein" evidence="1">
    <location>
        <begin position="24"/>
        <end position="78"/>
    </location>
</feature>
<protein>
    <recommendedName>
        <fullName evidence="4">DUF5666 domain-containing protein</fullName>
    </recommendedName>
</protein>
<dbReference type="RefSeq" id="WP_092346691.1">
    <property type="nucleotide sequence ID" value="NZ_FNQN01000004.1"/>
</dbReference>
<evidence type="ECO:0000256" key="1">
    <source>
        <dbReference type="SAM" id="SignalP"/>
    </source>
</evidence>
<gene>
    <name evidence="2" type="ORF">SAMN05660420_01678</name>
</gene>